<evidence type="ECO:0000256" key="1">
    <source>
        <dbReference type="ARBA" id="ARBA00004651"/>
    </source>
</evidence>
<evidence type="ECO:0000256" key="3">
    <source>
        <dbReference type="ARBA" id="ARBA00022692"/>
    </source>
</evidence>
<organism evidence="7 8">
    <name type="scientific">Enterococcus asini</name>
    <dbReference type="NCBI Taxonomy" id="57732"/>
    <lineage>
        <taxon>Bacteria</taxon>
        <taxon>Bacillati</taxon>
        <taxon>Bacillota</taxon>
        <taxon>Bacilli</taxon>
        <taxon>Lactobacillales</taxon>
        <taxon>Enterococcaceae</taxon>
        <taxon>Enterococcus</taxon>
    </lineage>
</organism>
<comment type="catalytic activity">
    <reaction evidence="6">
        <text>L-lysyl-tRNA(Lys) + a 1,2-diacyl-sn-glycero-3-phospho-(1'-sn-glycerol) = a 1,2-diacyl-sn-glycero-3-phospho-1'-(3'-O-L-lysyl)-sn-glycerol + tRNA(Lys)</text>
        <dbReference type="Rhea" id="RHEA:10668"/>
        <dbReference type="Rhea" id="RHEA-COMP:9696"/>
        <dbReference type="Rhea" id="RHEA-COMP:9697"/>
        <dbReference type="ChEBI" id="CHEBI:64716"/>
        <dbReference type="ChEBI" id="CHEBI:75792"/>
        <dbReference type="ChEBI" id="CHEBI:78442"/>
        <dbReference type="ChEBI" id="CHEBI:78529"/>
        <dbReference type="EC" id="2.3.2.3"/>
    </reaction>
</comment>
<feature type="transmembrane region" description="Helical" evidence="6">
    <location>
        <begin position="260"/>
        <end position="285"/>
    </location>
</feature>
<name>A0AAW8U056_9ENTE</name>
<feature type="transmembrane region" description="Helical" evidence="6">
    <location>
        <begin position="39"/>
        <end position="59"/>
    </location>
</feature>
<proteinExistence type="inferred from homology"/>
<keyword evidence="3 6" id="KW-0812">Transmembrane</keyword>
<keyword evidence="4 6" id="KW-1133">Transmembrane helix</keyword>
<dbReference type="GO" id="GO:0006629">
    <property type="term" value="P:lipid metabolic process"/>
    <property type="evidence" value="ECO:0007669"/>
    <property type="project" value="UniProtKB-KW"/>
</dbReference>
<evidence type="ECO:0000313" key="7">
    <source>
        <dbReference type="EMBL" id="MDT2810634.1"/>
    </source>
</evidence>
<gene>
    <name evidence="6" type="primary">mprF</name>
    <name evidence="7" type="ORF">P7H43_09055</name>
</gene>
<dbReference type="GO" id="GO:0050071">
    <property type="term" value="F:phosphatidylglycerol lysyltransferase activity"/>
    <property type="evidence" value="ECO:0007669"/>
    <property type="project" value="UniProtKB-EC"/>
</dbReference>
<keyword evidence="6" id="KW-0046">Antibiotic resistance</keyword>
<dbReference type="Pfam" id="PF03706">
    <property type="entry name" value="LPG_synthase_TM"/>
    <property type="match status" value="1"/>
</dbReference>
<keyword evidence="6" id="KW-0443">Lipid metabolism</keyword>
<feature type="transmembrane region" description="Helical" evidence="6">
    <location>
        <begin position="305"/>
        <end position="325"/>
    </location>
</feature>
<keyword evidence="2" id="KW-1003">Cell membrane</keyword>
<dbReference type="GO" id="GO:0046677">
    <property type="term" value="P:response to antibiotic"/>
    <property type="evidence" value="ECO:0007669"/>
    <property type="project" value="UniProtKB-KW"/>
</dbReference>
<accession>A0AAW8U056</accession>
<keyword evidence="5 6" id="KW-0472">Membrane</keyword>
<reference evidence="7" key="1">
    <citation type="submission" date="2023-03" db="EMBL/GenBank/DDBJ databases">
        <authorList>
            <person name="Shen W."/>
            <person name="Cai J."/>
        </authorList>
    </citation>
    <scope>NUCLEOTIDE SEQUENCE</scope>
    <source>
        <strain evidence="7">B226-2</strain>
    </source>
</reference>
<dbReference type="EC" id="2.3.2.3" evidence="6"/>
<dbReference type="GO" id="GO:0005886">
    <property type="term" value="C:plasma membrane"/>
    <property type="evidence" value="ECO:0007669"/>
    <property type="project" value="UniProtKB-SubCell"/>
</dbReference>
<evidence type="ECO:0000256" key="2">
    <source>
        <dbReference type="ARBA" id="ARBA00022475"/>
    </source>
</evidence>
<protein>
    <recommendedName>
        <fullName evidence="6">Phosphatidylglycerol lysyltransferase</fullName>
        <ecNumber evidence="6">2.3.2.3</ecNumber>
    </recommendedName>
    <alternativeName>
        <fullName evidence="6">Lysylphosphatidylglycerol synthase</fullName>
    </alternativeName>
</protein>
<dbReference type="InterPro" id="IPR022791">
    <property type="entry name" value="L-PG_synthase/AglD"/>
</dbReference>
<feature type="transmembrane region" description="Helical" evidence="6">
    <location>
        <begin position="126"/>
        <end position="147"/>
    </location>
</feature>
<dbReference type="AlphaFoldDB" id="A0AAW8U056"/>
<dbReference type="EMBL" id="JARQBJ010000004">
    <property type="protein sequence ID" value="MDT2810634.1"/>
    <property type="molecule type" value="Genomic_DNA"/>
</dbReference>
<comment type="function">
    <text evidence="6">Catalyzes the transfer of a lysyl group from L-lysyl-tRNA(Lys) to membrane-bound phosphatidylglycerol (PG), which produces lysylphosphatidylglycerol (LPG), a major component of the bacterial membrane with a positive net charge. LPG synthesis contributes to bacterial virulence as it is involved in the resistance mechanism against cationic antimicrobial peptides (CAMP) produces by the host's immune system (defensins, cathelicidins) and by the competing microorganisms.</text>
</comment>
<sequence>MKKRSGLKIFLNIAVILGIFGILVYLLKNNLKDIFWQLAKTPLLTLIGVLGLGTAYIAVEGENLRLMAGSFVKSISVFDGAMAMCYAAFYRLVTFGAGTMISEVNFYHKKGLRISQGVGVTALHLVMYKAALLTWAFLCLIVQFFFFSSQAPHLIGLILYGIVVTFVIIIGLLGLTLSLRLQVWFVKLSHKFLKSAKLRNGVDRINLQVYSLREAVDSILQERPLIFRIYLVNLLKLVFWFTIPYFVMIQSHPELNFFQCFGLVCFAVILAGSIPTPAGIGSFEFVYLLLFKPLVGTVDAVSSMLLYRFASYIWPFLIGLVYFLVDKQKTIHSEIKEIKEADETK</sequence>
<evidence type="ECO:0000313" key="8">
    <source>
        <dbReference type="Proteomes" id="UP001256711"/>
    </source>
</evidence>
<keyword evidence="6" id="KW-0808">Transferase</keyword>
<feature type="transmembrane region" description="Helical" evidence="6">
    <location>
        <begin position="154"/>
        <end position="179"/>
    </location>
</feature>
<comment type="caution">
    <text evidence="7">The sequence shown here is derived from an EMBL/GenBank/DDBJ whole genome shotgun (WGS) entry which is preliminary data.</text>
</comment>
<evidence type="ECO:0000256" key="5">
    <source>
        <dbReference type="ARBA" id="ARBA00023136"/>
    </source>
</evidence>
<dbReference type="Proteomes" id="UP001256711">
    <property type="component" value="Unassembled WGS sequence"/>
</dbReference>
<evidence type="ECO:0000256" key="6">
    <source>
        <dbReference type="RuleBase" id="RU363042"/>
    </source>
</evidence>
<feature type="transmembrane region" description="Helical" evidence="6">
    <location>
        <begin position="225"/>
        <end position="248"/>
    </location>
</feature>
<dbReference type="RefSeq" id="WP_311835526.1">
    <property type="nucleotide sequence ID" value="NZ_JARQBJ010000004.1"/>
</dbReference>
<dbReference type="PANTHER" id="PTHR37693:SF1">
    <property type="entry name" value="INTEGRAL MEMBRANE PROTEIN"/>
    <property type="match status" value="1"/>
</dbReference>
<comment type="subcellular location">
    <subcellularLocation>
        <location evidence="1 6">Cell membrane</location>
        <topology evidence="1 6">Multi-pass membrane protein</topology>
    </subcellularLocation>
</comment>
<comment type="similarity">
    <text evidence="6">Belongs to the LPG synthase family.</text>
</comment>
<evidence type="ECO:0000256" key="4">
    <source>
        <dbReference type="ARBA" id="ARBA00022989"/>
    </source>
</evidence>
<dbReference type="PANTHER" id="PTHR37693">
    <property type="entry name" value="PHOSPHATIDYLGLYCEROL LYSYLTRANSFERASE"/>
    <property type="match status" value="1"/>
</dbReference>
<feature type="transmembrane region" description="Helical" evidence="6">
    <location>
        <begin position="9"/>
        <end position="27"/>
    </location>
</feature>